<keyword evidence="1" id="KW-0732">Signal</keyword>
<evidence type="ECO:0000256" key="1">
    <source>
        <dbReference type="SAM" id="SignalP"/>
    </source>
</evidence>
<proteinExistence type="predicted"/>
<evidence type="ECO:0000313" key="3">
    <source>
        <dbReference type="Proteomes" id="UP001518140"/>
    </source>
</evidence>
<dbReference type="Proteomes" id="UP001518140">
    <property type="component" value="Unassembled WGS sequence"/>
</dbReference>
<feature type="chain" id="PRO_5047150324" evidence="1">
    <location>
        <begin position="31"/>
        <end position="138"/>
    </location>
</feature>
<protein>
    <submittedName>
        <fullName evidence="2">Uncharacterized protein</fullName>
    </submittedName>
</protein>
<keyword evidence="3" id="KW-1185">Reference proteome</keyword>
<gene>
    <name evidence="2" type="ORF">G6048_00180</name>
</gene>
<reference evidence="2 3" key="1">
    <citation type="submission" date="2020-02" db="EMBL/GenBank/DDBJ databases">
        <title>Whole-genome analyses of novel actinobacteria.</title>
        <authorList>
            <person name="Sahin N."/>
            <person name="Tokatli A."/>
        </authorList>
    </citation>
    <scope>NUCLEOTIDE SEQUENCE [LARGE SCALE GENOMIC DNA]</scope>
    <source>
        <strain evidence="2 3">YC419</strain>
    </source>
</reference>
<sequence>MRTRSMARVGGIAIAALGLTLTASVGTASAAAKPNTVDYFSSGGKKRAMLVFQPRDSARDDERLVVDDLSSDNHYVWTEVYDVTAQRKKGECATSSFKSCAFAIPEGHKVRINVYRLNSNNSDFMGEVLTRSGKLPKA</sequence>
<dbReference type="RefSeq" id="WP_165337320.1">
    <property type="nucleotide sequence ID" value="NZ_JAAKZX010000001.1"/>
</dbReference>
<organism evidence="2 3">
    <name type="scientific">Streptomyces ureilyticus</name>
    <dbReference type="NCBI Taxonomy" id="1775131"/>
    <lineage>
        <taxon>Bacteria</taxon>
        <taxon>Bacillati</taxon>
        <taxon>Actinomycetota</taxon>
        <taxon>Actinomycetes</taxon>
        <taxon>Kitasatosporales</taxon>
        <taxon>Streptomycetaceae</taxon>
        <taxon>Streptomyces</taxon>
    </lineage>
</organism>
<comment type="caution">
    <text evidence="2">The sequence shown here is derived from an EMBL/GenBank/DDBJ whole genome shotgun (WGS) entry which is preliminary data.</text>
</comment>
<dbReference type="EMBL" id="JAAKZX010000001">
    <property type="protein sequence ID" value="NGO40634.1"/>
    <property type="molecule type" value="Genomic_DNA"/>
</dbReference>
<name>A0ABX0DIP9_9ACTN</name>
<accession>A0ABX0DIP9</accession>
<feature type="signal peptide" evidence="1">
    <location>
        <begin position="1"/>
        <end position="30"/>
    </location>
</feature>
<evidence type="ECO:0000313" key="2">
    <source>
        <dbReference type="EMBL" id="NGO40634.1"/>
    </source>
</evidence>